<dbReference type="SMART" id="SM00342">
    <property type="entry name" value="HTH_ARAC"/>
    <property type="match status" value="1"/>
</dbReference>
<dbReference type="InterPro" id="IPR029062">
    <property type="entry name" value="Class_I_gatase-like"/>
</dbReference>
<feature type="domain" description="HTH araC/xylS-type" evidence="4">
    <location>
        <begin position="210"/>
        <end position="308"/>
    </location>
</feature>
<dbReference type="Gene3D" id="1.10.10.60">
    <property type="entry name" value="Homeodomain-like"/>
    <property type="match status" value="1"/>
</dbReference>
<dbReference type="STRING" id="339671.Asuc_0063"/>
<sequence length="311" mass="34757">MKTVALYLAPNFSLFHFSVPQMVFSTQVDKPLFDLKIVAEMPTVKLSDGITVQADGGLELFERADIVIVPAWNDYAEQPSFALQTALQQANGCGVMMVGLCLGAYALAYSGLLNGKKAATHWAAESDFSRRFPQVQLDSNALYVQDGNVMTSAGTAAGLDCCLAIVREIYGVQTANHLARFFVTPPHREGGQAQFIEQPVPRKTFDENINELLDDIRKNLQAVYLIDDIADRLSMSRSTFTRHFRKATGQSFARWLIETRLQRGRELLESSKLPVEQIAEQSGFRSAVSFRQHFIEKHKISPRAYRKAFGD</sequence>
<keyword evidence="2" id="KW-0238">DNA-binding</keyword>
<dbReference type="InterPro" id="IPR009057">
    <property type="entry name" value="Homeodomain-like_sf"/>
</dbReference>
<dbReference type="GO" id="GO:0003700">
    <property type="term" value="F:DNA-binding transcription factor activity"/>
    <property type="evidence" value="ECO:0007669"/>
    <property type="project" value="InterPro"/>
</dbReference>
<name>A6VKE7_ACTSZ</name>
<dbReference type="PROSITE" id="PS00041">
    <property type="entry name" value="HTH_ARAC_FAMILY_1"/>
    <property type="match status" value="1"/>
</dbReference>
<keyword evidence="1" id="KW-0805">Transcription regulation</keyword>
<dbReference type="SUPFAM" id="SSF46689">
    <property type="entry name" value="Homeodomain-like"/>
    <property type="match status" value="2"/>
</dbReference>
<dbReference type="SUPFAM" id="SSF52317">
    <property type="entry name" value="Class I glutamine amidotransferase-like"/>
    <property type="match status" value="1"/>
</dbReference>
<evidence type="ECO:0000259" key="4">
    <source>
        <dbReference type="PROSITE" id="PS01124"/>
    </source>
</evidence>
<protein>
    <submittedName>
        <fullName evidence="5">Transcriptional regulator, AraC family</fullName>
    </submittedName>
</protein>
<evidence type="ECO:0000256" key="2">
    <source>
        <dbReference type="ARBA" id="ARBA00023125"/>
    </source>
</evidence>
<organism evidence="5 6">
    <name type="scientific">Actinobacillus succinogenes (strain ATCC 55618 / DSM 22257 / CCUG 43843 / 130Z)</name>
    <dbReference type="NCBI Taxonomy" id="339671"/>
    <lineage>
        <taxon>Bacteria</taxon>
        <taxon>Pseudomonadati</taxon>
        <taxon>Pseudomonadota</taxon>
        <taxon>Gammaproteobacteria</taxon>
        <taxon>Pasteurellales</taxon>
        <taxon>Pasteurellaceae</taxon>
        <taxon>Actinobacillus</taxon>
    </lineage>
</organism>
<dbReference type="InterPro" id="IPR018060">
    <property type="entry name" value="HTH_AraC"/>
</dbReference>
<dbReference type="InterPro" id="IPR002818">
    <property type="entry name" value="DJ-1/PfpI"/>
</dbReference>
<dbReference type="GO" id="GO:0043565">
    <property type="term" value="F:sequence-specific DNA binding"/>
    <property type="evidence" value="ECO:0007669"/>
    <property type="project" value="InterPro"/>
</dbReference>
<keyword evidence="6" id="KW-1185">Reference proteome</keyword>
<dbReference type="CDD" id="cd03137">
    <property type="entry name" value="GATase1_AraC_1"/>
    <property type="match status" value="1"/>
</dbReference>
<dbReference type="Gene3D" id="3.40.50.880">
    <property type="match status" value="1"/>
</dbReference>
<dbReference type="Pfam" id="PF12833">
    <property type="entry name" value="HTH_18"/>
    <property type="match status" value="1"/>
</dbReference>
<dbReference type="PROSITE" id="PS01124">
    <property type="entry name" value="HTH_ARAC_FAMILY_2"/>
    <property type="match status" value="1"/>
</dbReference>
<dbReference type="OrthoDB" id="9803764at2"/>
<evidence type="ECO:0000256" key="3">
    <source>
        <dbReference type="ARBA" id="ARBA00023163"/>
    </source>
</evidence>
<dbReference type="InterPro" id="IPR018062">
    <property type="entry name" value="HTH_AraC-typ_CS"/>
</dbReference>
<dbReference type="AlphaFoldDB" id="A6VKE7"/>
<dbReference type="InterPro" id="IPR052158">
    <property type="entry name" value="INH-QAR"/>
</dbReference>
<reference evidence="6" key="1">
    <citation type="journal article" date="2010" name="BMC Genomics">
        <title>A genomic perspective on the potential of Actinobacillus succinogenes for industrial succinate production.</title>
        <authorList>
            <person name="McKinlay J.B."/>
            <person name="Laivenieks M."/>
            <person name="Schindler B.D."/>
            <person name="McKinlay A.A."/>
            <person name="Siddaramappa S."/>
            <person name="Challacombe J.F."/>
            <person name="Lowry S.R."/>
            <person name="Clum A."/>
            <person name="Lapidus A.L."/>
            <person name="Burkhart K.B."/>
            <person name="Harkins V."/>
            <person name="Vieille C."/>
        </authorList>
    </citation>
    <scope>NUCLEOTIDE SEQUENCE [LARGE SCALE GENOMIC DNA]</scope>
    <source>
        <strain evidence="6">ATCC 55618 / DSM 22257 / CCUG 43843 / 130Z</strain>
    </source>
</reference>
<dbReference type="KEGG" id="asu:Asuc_0063"/>
<evidence type="ECO:0000313" key="6">
    <source>
        <dbReference type="Proteomes" id="UP000001114"/>
    </source>
</evidence>
<dbReference type="PANTHER" id="PTHR43130:SF3">
    <property type="entry name" value="HTH-TYPE TRANSCRIPTIONAL REGULATOR RV1931C"/>
    <property type="match status" value="1"/>
</dbReference>
<dbReference type="Pfam" id="PF01965">
    <property type="entry name" value="DJ-1_PfpI"/>
    <property type="match status" value="1"/>
</dbReference>
<dbReference type="HOGENOM" id="CLU_000445_59_0_6"/>
<gene>
    <name evidence="5" type="ordered locus">Asuc_0063</name>
</gene>
<proteinExistence type="predicted"/>
<evidence type="ECO:0000256" key="1">
    <source>
        <dbReference type="ARBA" id="ARBA00023015"/>
    </source>
</evidence>
<dbReference type="RefSeq" id="WP_011978720.1">
    <property type="nucleotide sequence ID" value="NC_009655.1"/>
</dbReference>
<keyword evidence="3" id="KW-0804">Transcription</keyword>
<dbReference type="eggNOG" id="COG4977">
    <property type="taxonomic scope" value="Bacteria"/>
</dbReference>
<accession>A6VKE7</accession>
<dbReference type="Proteomes" id="UP000001114">
    <property type="component" value="Chromosome"/>
</dbReference>
<evidence type="ECO:0000313" key="5">
    <source>
        <dbReference type="EMBL" id="ABR73444.1"/>
    </source>
</evidence>
<dbReference type="PANTHER" id="PTHR43130">
    <property type="entry name" value="ARAC-FAMILY TRANSCRIPTIONAL REGULATOR"/>
    <property type="match status" value="1"/>
</dbReference>
<dbReference type="EMBL" id="CP000746">
    <property type="protein sequence ID" value="ABR73444.1"/>
    <property type="molecule type" value="Genomic_DNA"/>
</dbReference>